<dbReference type="PANTHER" id="PTHR28525">
    <property type="entry name" value="REACTIVE OXYGEN SPECIES MODULATOR 1"/>
    <property type="match status" value="1"/>
</dbReference>
<dbReference type="Proteomes" id="UP000837857">
    <property type="component" value="Chromosome 4"/>
</dbReference>
<evidence type="ECO:0000256" key="3">
    <source>
        <dbReference type="ARBA" id="ARBA00016275"/>
    </source>
</evidence>
<dbReference type="SMART" id="SM01378">
    <property type="entry name" value="Romo1"/>
    <property type="match status" value="1"/>
</dbReference>
<evidence type="ECO:0000256" key="1">
    <source>
        <dbReference type="ARBA" id="ARBA00004370"/>
    </source>
</evidence>
<comment type="similarity">
    <text evidence="2">Belongs to the MGR2 family.</text>
</comment>
<comment type="function">
    <text evidence="7">Has antibacterial activity against a variety of bacteria including S.aureus, P.aeruginosa and M.tuberculosis. Acts by inducing bacterial membrane breakage.</text>
</comment>
<dbReference type="InterPro" id="IPR018450">
    <property type="entry name" value="Romo1/Mgr2"/>
</dbReference>
<dbReference type="EMBL" id="OW152816">
    <property type="protein sequence ID" value="CAH2066591.1"/>
    <property type="molecule type" value="Genomic_DNA"/>
</dbReference>
<evidence type="ECO:0000256" key="6">
    <source>
        <dbReference type="ARBA" id="ARBA00023136"/>
    </source>
</evidence>
<evidence type="ECO:0000256" key="7">
    <source>
        <dbReference type="ARBA" id="ARBA00025225"/>
    </source>
</evidence>
<gene>
    <name evidence="11" type="ORF">IPOD504_LOCUS13495</name>
</gene>
<dbReference type="Gene3D" id="1.25.70.10">
    <property type="entry name" value="Transcription termination factor 3, mitochondrial"/>
    <property type="match status" value="1"/>
</dbReference>
<keyword evidence="12" id="KW-1185">Reference proteome</keyword>
<organism evidence="11 12">
    <name type="scientific">Iphiclides podalirius</name>
    <name type="common">scarce swallowtail</name>
    <dbReference type="NCBI Taxonomy" id="110791"/>
    <lineage>
        <taxon>Eukaryota</taxon>
        <taxon>Metazoa</taxon>
        <taxon>Ecdysozoa</taxon>
        <taxon>Arthropoda</taxon>
        <taxon>Hexapoda</taxon>
        <taxon>Insecta</taxon>
        <taxon>Pterygota</taxon>
        <taxon>Neoptera</taxon>
        <taxon>Endopterygota</taxon>
        <taxon>Lepidoptera</taxon>
        <taxon>Glossata</taxon>
        <taxon>Ditrysia</taxon>
        <taxon>Papilionoidea</taxon>
        <taxon>Papilionidae</taxon>
        <taxon>Papilioninae</taxon>
        <taxon>Iphiclides</taxon>
    </lineage>
</organism>
<accession>A0ABN8IT50</accession>
<dbReference type="InterPro" id="IPR038538">
    <property type="entry name" value="MTERF_sf"/>
</dbReference>
<evidence type="ECO:0000256" key="4">
    <source>
        <dbReference type="ARBA" id="ARBA00022692"/>
    </source>
</evidence>
<evidence type="ECO:0000256" key="9">
    <source>
        <dbReference type="ARBA" id="ARBA00032686"/>
    </source>
</evidence>
<reference evidence="11" key="1">
    <citation type="submission" date="2022-03" db="EMBL/GenBank/DDBJ databases">
        <authorList>
            <person name="Martin H S."/>
        </authorList>
    </citation>
    <scope>NUCLEOTIDE SEQUENCE</scope>
</reference>
<feature type="non-terminal residue" evidence="11">
    <location>
        <position position="1"/>
    </location>
</feature>
<evidence type="ECO:0000313" key="11">
    <source>
        <dbReference type="EMBL" id="CAH2066591.1"/>
    </source>
</evidence>
<feature type="transmembrane region" description="Helical" evidence="10">
    <location>
        <begin position="113"/>
        <end position="137"/>
    </location>
</feature>
<evidence type="ECO:0000256" key="5">
    <source>
        <dbReference type="ARBA" id="ARBA00022989"/>
    </source>
</evidence>
<name>A0ABN8IT50_9NEOP</name>
<evidence type="ECO:0000256" key="10">
    <source>
        <dbReference type="SAM" id="Phobius"/>
    </source>
</evidence>
<sequence length="169" mass="19084">MFSTVRIDKRLGYYQEKFNLYGSEVRGLAIKQPKLITYNLEHVKTNSFVIKEEMGFEDNEIKQLILNKPRLWMIDQRLLLERKKEVLIKKMPVPGSVYHNQGPSCFDKMKMGFMIGFCVGMASGGLFGGFTALRYGARGRELVHSVGKVMLQGGGTFGTFMAIGTGIRC</sequence>
<feature type="transmembrane region" description="Helical" evidence="10">
    <location>
        <begin position="149"/>
        <end position="167"/>
    </location>
</feature>
<proteinExistence type="inferred from homology"/>
<keyword evidence="5 10" id="KW-1133">Transmembrane helix</keyword>
<keyword evidence="4 10" id="KW-0812">Transmembrane</keyword>
<protein>
    <recommendedName>
        <fullName evidence="3">Reactive oxygen species modulator 1</fullName>
    </recommendedName>
    <alternativeName>
        <fullName evidence="9">Protein MGR2 homolog</fullName>
    </alternativeName>
</protein>
<dbReference type="PANTHER" id="PTHR28525:SF1">
    <property type="entry name" value="REACTIVE OXYGEN SPECIES MODULATOR 1"/>
    <property type="match status" value="1"/>
</dbReference>
<comment type="subcellular location">
    <subcellularLocation>
        <location evidence="1">Membrane</location>
    </subcellularLocation>
</comment>
<evidence type="ECO:0000313" key="12">
    <source>
        <dbReference type="Proteomes" id="UP000837857"/>
    </source>
</evidence>
<evidence type="ECO:0000256" key="2">
    <source>
        <dbReference type="ARBA" id="ARBA00007839"/>
    </source>
</evidence>
<comment type="function">
    <text evidence="8">Induces production of reactive oxygen species (ROS) which are necessary for cell proliferation. May play a role in inducing oxidative DNA damage and replicative senescence. May play a role in the coordination of mitochondrial morphology and cell proliferation.</text>
</comment>
<evidence type="ECO:0000256" key="8">
    <source>
        <dbReference type="ARBA" id="ARBA00025243"/>
    </source>
</evidence>
<keyword evidence="6 10" id="KW-0472">Membrane</keyword>
<dbReference type="Pfam" id="PF10247">
    <property type="entry name" value="Romo1"/>
    <property type="match status" value="1"/>
</dbReference>